<reference evidence="1" key="1">
    <citation type="submission" date="2020-11" db="EMBL/GenBank/DDBJ databases">
        <authorList>
            <consortium name="DOE Joint Genome Institute"/>
            <person name="Ahrendt S."/>
            <person name="Riley R."/>
            <person name="Andreopoulos W."/>
            <person name="Labutti K."/>
            <person name="Pangilinan J."/>
            <person name="Ruiz-Duenas F.J."/>
            <person name="Barrasa J.M."/>
            <person name="Sanchez-Garcia M."/>
            <person name="Camarero S."/>
            <person name="Miyauchi S."/>
            <person name="Serrano A."/>
            <person name="Linde D."/>
            <person name="Babiker R."/>
            <person name="Drula E."/>
            <person name="Ayuso-Fernandez I."/>
            <person name="Pacheco R."/>
            <person name="Padilla G."/>
            <person name="Ferreira P."/>
            <person name="Barriuso J."/>
            <person name="Kellner H."/>
            <person name="Castanera R."/>
            <person name="Alfaro M."/>
            <person name="Ramirez L."/>
            <person name="Pisabarro A.G."/>
            <person name="Kuo A."/>
            <person name="Tritt A."/>
            <person name="Lipzen A."/>
            <person name="He G."/>
            <person name="Yan M."/>
            <person name="Ng V."/>
            <person name="Cullen D."/>
            <person name="Martin F."/>
            <person name="Rosso M.-N."/>
            <person name="Henrissat B."/>
            <person name="Hibbett D."/>
            <person name="Martinez A.T."/>
            <person name="Grigoriev I.V."/>
        </authorList>
    </citation>
    <scope>NUCLEOTIDE SEQUENCE</scope>
    <source>
        <strain evidence="1">CBS 506.95</strain>
    </source>
</reference>
<evidence type="ECO:0000313" key="1">
    <source>
        <dbReference type="EMBL" id="KAF9524613.1"/>
    </source>
</evidence>
<gene>
    <name evidence="1" type="ORF">CPB83DRAFT_909813</name>
</gene>
<keyword evidence="2" id="KW-1185">Reference proteome</keyword>
<accession>A0A9P6JL80</accession>
<comment type="caution">
    <text evidence="1">The sequence shown here is derived from an EMBL/GenBank/DDBJ whole genome shotgun (WGS) entry which is preliminary data.</text>
</comment>
<proteinExistence type="predicted"/>
<organism evidence="1 2">
    <name type="scientific">Crepidotus variabilis</name>
    <dbReference type="NCBI Taxonomy" id="179855"/>
    <lineage>
        <taxon>Eukaryota</taxon>
        <taxon>Fungi</taxon>
        <taxon>Dikarya</taxon>
        <taxon>Basidiomycota</taxon>
        <taxon>Agaricomycotina</taxon>
        <taxon>Agaricomycetes</taxon>
        <taxon>Agaricomycetidae</taxon>
        <taxon>Agaricales</taxon>
        <taxon>Agaricineae</taxon>
        <taxon>Crepidotaceae</taxon>
        <taxon>Crepidotus</taxon>
    </lineage>
</organism>
<dbReference type="AlphaFoldDB" id="A0A9P6JL80"/>
<name>A0A9P6JL80_9AGAR</name>
<protein>
    <submittedName>
        <fullName evidence="1">Uncharacterized protein</fullName>
    </submittedName>
</protein>
<sequence>MIAEAFPNSEQLFQQALVSRDPVPDLLHLLKTHPTPSAVNDLIIAYTDLIDAEPHRGPSLATALVRLSHSIDAPKLGDSTLRDAIHDDLEDRHFRSSSGLDNTIFGPKNQYLIDSLLSGLSLRDGWASSKEQYAAFQAGLNSPSNKEVSKGSESSEVLVMGTCIQLLLCGYAFVTEMAGSYQMKKEVVASKLRMHKEGGTVKDPRAIPVLELALLHAESGLKPENNRDDVWALLFPVELK</sequence>
<evidence type="ECO:0000313" key="2">
    <source>
        <dbReference type="Proteomes" id="UP000807306"/>
    </source>
</evidence>
<dbReference type="EMBL" id="MU157896">
    <property type="protein sequence ID" value="KAF9524613.1"/>
    <property type="molecule type" value="Genomic_DNA"/>
</dbReference>
<dbReference type="Proteomes" id="UP000807306">
    <property type="component" value="Unassembled WGS sequence"/>
</dbReference>